<accession>A0ABD1W2T8</accession>
<name>A0ABD1W2T8_9LAMI</name>
<organism evidence="1 2">
    <name type="scientific">Forsythia ovata</name>
    <dbReference type="NCBI Taxonomy" id="205694"/>
    <lineage>
        <taxon>Eukaryota</taxon>
        <taxon>Viridiplantae</taxon>
        <taxon>Streptophyta</taxon>
        <taxon>Embryophyta</taxon>
        <taxon>Tracheophyta</taxon>
        <taxon>Spermatophyta</taxon>
        <taxon>Magnoliopsida</taxon>
        <taxon>eudicotyledons</taxon>
        <taxon>Gunneridae</taxon>
        <taxon>Pentapetalae</taxon>
        <taxon>asterids</taxon>
        <taxon>lamiids</taxon>
        <taxon>Lamiales</taxon>
        <taxon>Oleaceae</taxon>
        <taxon>Forsythieae</taxon>
        <taxon>Forsythia</taxon>
    </lineage>
</organism>
<dbReference type="Proteomes" id="UP001604277">
    <property type="component" value="Unassembled WGS sequence"/>
</dbReference>
<protein>
    <submittedName>
        <fullName evidence="1">Uncharacterized protein</fullName>
    </submittedName>
</protein>
<comment type="caution">
    <text evidence="1">The sequence shown here is derived from an EMBL/GenBank/DDBJ whole genome shotgun (WGS) entry which is preliminary data.</text>
</comment>
<reference evidence="2" key="1">
    <citation type="submission" date="2024-07" db="EMBL/GenBank/DDBJ databases">
        <title>Two chromosome-level genome assemblies of Korean endemic species Abeliophyllum distichum and Forsythia ovata (Oleaceae).</title>
        <authorList>
            <person name="Jang H."/>
        </authorList>
    </citation>
    <scope>NUCLEOTIDE SEQUENCE [LARGE SCALE GENOMIC DNA]</scope>
</reference>
<evidence type="ECO:0000313" key="1">
    <source>
        <dbReference type="EMBL" id="KAL2543969.1"/>
    </source>
</evidence>
<dbReference type="AlphaFoldDB" id="A0ABD1W2T8"/>
<proteinExistence type="predicted"/>
<dbReference type="EMBL" id="JBFOLJ010000004">
    <property type="protein sequence ID" value="KAL2543969.1"/>
    <property type="molecule type" value="Genomic_DNA"/>
</dbReference>
<sequence>MVLTRPNHKTGSPVIDQSMSRSRQRWLQPYLQDSIWFINQLHPLRLFYHALMFSQLQLVGDWRRPQEREKLKPKVILRGNSTTFDVFYTFPSISIDVPRGSKRTKEAD</sequence>
<gene>
    <name evidence="1" type="ORF">Fot_13202</name>
</gene>
<keyword evidence="2" id="KW-1185">Reference proteome</keyword>
<evidence type="ECO:0000313" key="2">
    <source>
        <dbReference type="Proteomes" id="UP001604277"/>
    </source>
</evidence>